<dbReference type="PANTHER" id="PTHR34203">
    <property type="entry name" value="METHYLTRANSFERASE, FKBM FAMILY PROTEIN"/>
    <property type="match status" value="1"/>
</dbReference>
<dbReference type="CDD" id="cd02440">
    <property type="entry name" value="AdoMet_MTases"/>
    <property type="match status" value="1"/>
</dbReference>
<dbReference type="SUPFAM" id="SSF53335">
    <property type="entry name" value="S-adenosyl-L-methionine-dependent methyltransferases"/>
    <property type="match status" value="1"/>
</dbReference>
<dbReference type="Proteomes" id="UP000184295">
    <property type="component" value="Unassembled WGS sequence"/>
</dbReference>
<proteinExistence type="predicted"/>
<dbReference type="InterPro" id="IPR029063">
    <property type="entry name" value="SAM-dependent_MTases_sf"/>
</dbReference>
<dbReference type="AlphaFoldDB" id="A0A1M4YK93"/>
<feature type="coiled-coil region" evidence="1">
    <location>
        <begin position="292"/>
        <end position="326"/>
    </location>
</feature>
<dbReference type="EMBL" id="FQUL01000078">
    <property type="protein sequence ID" value="SHF06224.1"/>
    <property type="molecule type" value="Genomic_DNA"/>
</dbReference>
<accession>A0A1M4YK93</accession>
<keyword evidence="3" id="KW-0489">Methyltransferase</keyword>
<sequence>MAAYDCRYGTMDVFDDDDLISIALRTYGEWAQLEIDVISNWIPPGAYVLDIGAYIGTHTLAFADLVGANGKVLAFEPNPRPLKLLKSNVGRSQKATISVMGIALGEERRFDVLHLNNSTNVASTHLRGDSYSEPVSSVEILPLDALELERVDFIKADVEGYEANVLKGGELTIQQFRPVIFLELNSVDAGAGHLQWAKSHDYTVLGVITEAFNSKNFKGEVKNIFGDAKECGLILIPNDRNQLHRKVESVALMNTVDDLVLLLLHKPRYPSEVLSECAAAETLDTNYPSPRLVESDQEIARWRSEVERLEHTEQVLLEQIETLRTSVVKIDEELGELKLKNAFLSRSLAMVEVERNALLTSRSWKVTKPFRAIGKVVRCVFSDGKRA</sequence>
<evidence type="ECO:0000256" key="1">
    <source>
        <dbReference type="SAM" id="Coils"/>
    </source>
</evidence>
<dbReference type="PANTHER" id="PTHR34203:SF15">
    <property type="entry name" value="SLL1173 PROTEIN"/>
    <property type="match status" value="1"/>
</dbReference>
<evidence type="ECO:0000313" key="3">
    <source>
        <dbReference type="EMBL" id="SHF06224.1"/>
    </source>
</evidence>
<evidence type="ECO:0000259" key="2">
    <source>
        <dbReference type="Pfam" id="PF05050"/>
    </source>
</evidence>
<protein>
    <submittedName>
        <fullName evidence="3">Methyltransferase, FkbM family</fullName>
    </submittedName>
</protein>
<dbReference type="Gene3D" id="3.40.50.150">
    <property type="entry name" value="Vaccinia Virus protein VP39"/>
    <property type="match status" value="1"/>
</dbReference>
<gene>
    <name evidence="3" type="ORF">SAMN02745225_02359</name>
</gene>
<dbReference type="Pfam" id="PF05050">
    <property type="entry name" value="Methyltransf_21"/>
    <property type="match status" value="1"/>
</dbReference>
<dbReference type="GO" id="GO:0008168">
    <property type="term" value="F:methyltransferase activity"/>
    <property type="evidence" value="ECO:0007669"/>
    <property type="project" value="UniProtKB-KW"/>
</dbReference>
<dbReference type="STRING" id="1121881.SAMN02745225_02359"/>
<keyword evidence="4" id="KW-1185">Reference proteome</keyword>
<dbReference type="InterPro" id="IPR052514">
    <property type="entry name" value="SAM-dependent_MTase"/>
</dbReference>
<dbReference type="GO" id="GO:0032259">
    <property type="term" value="P:methylation"/>
    <property type="evidence" value="ECO:0007669"/>
    <property type="project" value="UniProtKB-KW"/>
</dbReference>
<name>A0A1M4YK93_9ACTN</name>
<organism evidence="3 4">
    <name type="scientific">Ferrithrix thermotolerans DSM 19514</name>
    <dbReference type="NCBI Taxonomy" id="1121881"/>
    <lineage>
        <taxon>Bacteria</taxon>
        <taxon>Bacillati</taxon>
        <taxon>Actinomycetota</taxon>
        <taxon>Acidimicrobiia</taxon>
        <taxon>Acidimicrobiales</taxon>
        <taxon>Acidimicrobiaceae</taxon>
        <taxon>Ferrithrix</taxon>
    </lineage>
</organism>
<evidence type="ECO:0000313" key="4">
    <source>
        <dbReference type="Proteomes" id="UP000184295"/>
    </source>
</evidence>
<keyword evidence="3" id="KW-0808">Transferase</keyword>
<keyword evidence="1" id="KW-0175">Coiled coil</keyword>
<feature type="domain" description="Methyltransferase FkbM" evidence="2">
    <location>
        <begin position="50"/>
        <end position="202"/>
    </location>
</feature>
<dbReference type="InterPro" id="IPR006342">
    <property type="entry name" value="FkbM_mtfrase"/>
</dbReference>
<dbReference type="NCBIfam" id="TIGR01444">
    <property type="entry name" value="fkbM_fam"/>
    <property type="match status" value="1"/>
</dbReference>
<reference evidence="4" key="1">
    <citation type="submission" date="2016-11" db="EMBL/GenBank/DDBJ databases">
        <authorList>
            <person name="Varghese N."/>
            <person name="Submissions S."/>
        </authorList>
    </citation>
    <scope>NUCLEOTIDE SEQUENCE [LARGE SCALE GENOMIC DNA]</scope>
    <source>
        <strain evidence="4">DSM 19514</strain>
    </source>
</reference>